<protein>
    <recommendedName>
        <fullName evidence="1">Polysaccharide pyruvyl transferase domain-containing protein</fullName>
    </recommendedName>
</protein>
<dbReference type="Proteomes" id="UP000011885">
    <property type="component" value="Unassembled WGS sequence"/>
</dbReference>
<name>M5TTA2_9BACT</name>
<evidence type="ECO:0000313" key="3">
    <source>
        <dbReference type="Proteomes" id="UP000011885"/>
    </source>
</evidence>
<dbReference type="EMBL" id="ANOH01000442">
    <property type="protein sequence ID" value="EMI52274.1"/>
    <property type="molecule type" value="Genomic_DNA"/>
</dbReference>
<keyword evidence="3" id="KW-1185">Reference proteome</keyword>
<organism evidence="2 3">
    <name type="scientific">Rhodopirellula sallentina SM41</name>
    <dbReference type="NCBI Taxonomy" id="1263870"/>
    <lineage>
        <taxon>Bacteria</taxon>
        <taxon>Pseudomonadati</taxon>
        <taxon>Planctomycetota</taxon>
        <taxon>Planctomycetia</taxon>
        <taxon>Pirellulales</taxon>
        <taxon>Pirellulaceae</taxon>
        <taxon>Rhodopirellula</taxon>
    </lineage>
</organism>
<sequence length="331" mass="37492">MSETDRNQMKDLLLWSPGVVNQSLDPSPNLGDLIIEEYVLSELSSIFCVDPQNIPRIATHQRLRPGDRQKARNADHVFVGGSNLLSSYMDGYFQWDLIMSDALRVRNAILMGAGWWRDQGTCNRYTKYLLWAALSWKGWHSVRDGQALQHLQNIGFKRVLNTGCPTMWSLAEKDLSSISTTRATKALLMLTDYDRHEKHDADLVQLIQNSYQEVFFWPQGAGDRDYAIELGFQGTMLNRSLPALDALLASEVDLDYLGTRLHGGIRCLHSGKRGLVIEVDNRAREIGKDTKLPTVPRGDFDTIRSWLQKSAPVSLSLPTANIAKWKSQFDR</sequence>
<evidence type="ECO:0000313" key="2">
    <source>
        <dbReference type="EMBL" id="EMI52274.1"/>
    </source>
</evidence>
<dbReference type="PATRIC" id="fig|1263870.3.peg.6676"/>
<comment type="caution">
    <text evidence="2">The sequence shown here is derived from an EMBL/GenBank/DDBJ whole genome shotgun (WGS) entry which is preliminary data.</text>
</comment>
<dbReference type="AlphaFoldDB" id="M5TTA2"/>
<proteinExistence type="predicted"/>
<accession>M5TTA2</accession>
<reference evidence="2 3" key="1">
    <citation type="journal article" date="2013" name="Mar. Genomics">
        <title>Expression of sulfatases in Rhodopirellula baltica and the diversity of sulfatases in the genus Rhodopirellula.</title>
        <authorList>
            <person name="Wegner C.E."/>
            <person name="Richter-Heitmann T."/>
            <person name="Klindworth A."/>
            <person name="Klockow C."/>
            <person name="Richter M."/>
            <person name="Achstetter T."/>
            <person name="Glockner F.O."/>
            <person name="Harder J."/>
        </authorList>
    </citation>
    <scope>NUCLEOTIDE SEQUENCE [LARGE SCALE GENOMIC DNA]</scope>
    <source>
        <strain evidence="2 3">SM41</strain>
    </source>
</reference>
<gene>
    <name evidence="2" type="ORF">RSSM_06302</name>
</gene>
<evidence type="ECO:0000259" key="1">
    <source>
        <dbReference type="Pfam" id="PF04230"/>
    </source>
</evidence>
<feature type="domain" description="Polysaccharide pyruvyl transferase" evidence="1">
    <location>
        <begin position="29"/>
        <end position="281"/>
    </location>
</feature>
<dbReference type="Pfam" id="PF04230">
    <property type="entry name" value="PS_pyruv_trans"/>
    <property type="match status" value="1"/>
</dbReference>
<dbReference type="InterPro" id="IPR007345">
    <property type="entry name" value="Polysacch_pyruvyl_Trfase"/>
</dbReference>